<gene>
    <name evidence="25" type="ORF">HHUSO_G68</name>
</gene>
<comment type="catalytic activity">
    <reaction evidence="21">
        <text>a beta-D-Gal-(1&lt;-&gt;1')-ceramide + CMP-N-acetyl-beta-neuraminate = N-acetyl-alpha-neuraminosyl-(2-&gt;3)-beta-D-galactosyl-(1&lt;-&gt;1')-ceramide + CMP + H(+)</text>
        <dbReference type="Rhea" id="RHEA:41780"/>
        <dbReference type="ChEBI" id="CHEBI:15378"/>
        <dbReference type="ChEBI" id="CHEBI:57812"/>
        <dbReference type="ChEBI" id="CHEBI:60377"/>
        <dbReference type="ChEBI" id="CHEBI:82643"/>
        <dbReference type="ChEBI" id="CHEBI:143593"/>
    </reaction>
    <physiologicalReaction direction="left-to-right" evidence="21">
        <dbReference type="Rhea" id="RHEA:41781"/>
    </physiologicalReaction>
</comment>
<evidence type="ECO:0000256" key="4">
    <source>
        <dbReference type="ARBA" id="ARBA00022679"/>
    </source>
</evidence>
<evidence type="ECO:0000256" key="24">
    <source>
        <dbReference type="SAM" id="SignalP"/>
    </source>
</evidence>
<dbReference type="EMBL" id="JAHFZB010000001">
    <property type="protein sequence ID" value="KAK6493709.1"/>
    <property type="molecule type" value="Genomic_DNA"/>
</dbReference>
<evidence type="ECO:0000256" key="19">
    <source>
        <dbReference type="ARBA" id="ARBA00043651"/>
    </source>
</evidence>
<keyword evidence="26" id="KW-1185">Reference proteome</keyword>
<keyword evidence="4" id="KW-0808">Transferase</keyword>
<evidence type="ECO:0000313" key="25">
    <source>
        <dbReference type="EMBL" id="KAK6493709.1"/>
    </source>
</evidence>
<comment type="catalytic activity">
    <reaction evidence="22">
        <text>ganglioside GA2 (d18:1(4E)/18:0) + CMP-N-acetyl-beta-neuraminate = ganglioside GM2 (d18:1(4E)/18:0) + CMP + H(+)</text>
        <dbReference type="Rhea" id="RHEA:41776"/>
        <dbReference type="ChEBI" id="CHEBI:15378"/>
        <dbReference type="ChEBI" id="CHEBI:57812"/>
        <dbReference type="ChEBI" id="CHEBI:60377"/>
        <dbReference type="ChEBI" id="CHEBI:78485"/>
        <dbReference type="ChEBI" id="CHEBI:78486"/>
    </reaction>
    <physiologicalReaction direction="left-to-right" evidence="22">
        <dbReference type="Rhea" id="RHEA:41777"/>
    </physiologicalReaction>
</comment>
<evidence type="ECO:0000256" key="6">
    <source>
        <dbReference type="ARBA" id="ARBA00022968"/>
    </source>
</evidence>
<evidence type="ECO:0000256" key="23">
    <source>
        <dbReference type="ARBA" id="ARBA00049539"/>
    </source>
</evidence>
<evidence type="ECO:0000256" key="17">
    <source>
        <dbReference type="ARBA" id="ARBA00041976"/>
    </source>
</evidence>
<dbReference type="PIRSF" id="PIRSF005557">
    <property type="entry name" value="Sialyl_trans"/>
    <property type="match status" value="1"/>
</dbReference>
<dbReference type="InterPro" id="IPR001675">
    <property type="entry name" value="Glyco_trans_29"/>
</dbReference>
<comment type="catalytic activity">
    <reaction evidence="19">
        <text>a beta-D-Gal-(1-&gt;4)-beta-D-Glc-(1&lt;-&gt;1)-Cer(d18:1(4E)) + CMP-N-acetyl-beta-neuraminate = a ganglioside GM3 (d18:1(4E)) + CMP + H(+)</text>
        <dbReference type="Rhea" id="RHEA:18417"/>
        <dbReference type="ChEBI" id="CHEBI:15378"/>
        <dbReference type="ChEBI" id="CHEBI:17950"/>
        <dbReference type="ChEBI" id="CHEBI:57812"/>
        <dbReference type="ChEBI" id="CHEBI:60065"/>
        <dbReference type="ChEBI" id="CHEBI:60377"/>
        <dbReference type="EC" id="2.4.3.9"/>
    </reaction>
    <physiologicalReaction direction="left-to-right" evidence="19">
        <dbReference type="Rhea" id="RHEA:18418"/>
    </physiologicalReaction>
</comment>
<evidence type="ECO:0000256" key="18">
    <source>
        <dbReference type="ARBA" id="ARBA00042545"/>
    </source>
</evidence>
<dbReference type="CDD" id="cd23983">
    <property type="entry name" value="GT29_ST3GAL5"/>
    <property type="match status" value="1"/>
</dbReference>
<dbReference type="InterPro" id="IPR051142">
    <property type="entry name" value="Glycosyltransferase_29"/>
</dbReference>
<evidence type="ECO:0000256" key="16">
    <source>
        <dbReference type="ARBA" id="ARBA00041896"/>
    </source>
</evidence>
<evidence type="ECO:0000256" key="3">
    <source>
        <dbReference type="ARBA" id="ARBA00022676"/>
    </source>
</evidence>
<keyword evidence="12" id="KW-0325">Glycoprotein</keyword>
<keyword evidence="10" id="KW-0472">Membrane</keyword>
<sequence length="367" mass="41821">MRNCMFPCRGAFRYPVLTLAVLLFFAYICSKASKTEQKPSMGEGFNVDPTRAKRVQTFVTEVLQRKCKRSSTRKNMSALFPERYKTDIPPFLRKNDVLSKAVFRYPPPFGFQSMERKLKEVLGLFPEAAQEERSMKSCSRCVVVGSGGIMRGLQVGQLLNQFDVVIRLNNAPVSNFIEDIGNKTTIRMSYPEGSPKSWDDVDPKTLFVAVIYKTVDFNWLKAMIKRETVSLWDRLFFWQGVPKEIPIGISQFRILNPEIISQTAVDLLQFSEPRWRFWGWDQNVPTLGVTATVLATYLCDEVSLAGFGYDLTQPEAPLHYYENRRMDAMKGETMHNVDAEKQLLAKLVKAGVITDLTGGIHCSFCEN</sequence>
<evidence type="ECO:0000256" key="14">
    <source>
        <dbReference type="ARBA" id="ARBA00039792"/>
    </source>
</evidence>
<feature type="chain" id="PRO_5046499213" description="Lactosylceramide alpha-2,3-sialyltransferase" evidence="24">
    <location>
        <begin position="33"/>
        <end position="367"/>
    </location>
</feature>
<comment type="similarity">
    <text evidence="2">Belongs to the glycosyltransferase 29 family.</text>
</comment>
<comment type="subcellular location">
    <subcellularLocation>
        <location evidence="1">Golgi apparatus membrane</location>
        <topology evidence="1">Single-pass type II membrane protein</topology>
    </subcellularLocation>
</comment>
<evidence type="ECO:0000256" key="2">
    <source>
        <dbReference type="ARBA" id="ARBA00006003"/>
    </source>
</evidence>
<proteinExistence type="inferred from homology"/>
<keyword evidence="8" id="KW-0333">Golgi apparatus</keyword>
<accession>A0ABR1AA12</accession>
<reference evidence="25 26" key="1">
    <citation type="submission" date="2021-05" db="EMBL/GenBank/DDBJ databases">
        <authorList>
            <person name="Zahm M."/>
            <person name="Klopp C."/>
            <person name="Cabau C."/>
            <person name="Kuhl H."/>
            <person name="Suciu R."/>
            <person name="Ciorpac M."/>
            <person name="Holostenco D."/>
            <person name="Gessner J."/>
            <person name="Wuertz S."/>
            <person name="Hohne C."/>
            <person name="Stock M."/>
            <person name="Gislard M."/>
            <person name="Lluch J."/>
            <person name="Milhes M."/>
            <person name="Lampietro C."/>
            <person name="Lopez Roques C."/>
            <person name="Donnadieu C."/>
            <person name="Du K."/>
            <person name="Schartl M."/>
            <person name="Guiguen Y."/>
        </authorList>
    </citation>
    <scope>NUCLEOTIDE SEQUENCE [LARGE SCALE GENOMIC DNA]</scope>
    <source>
        <strain evidence="25">Hh-F2</strain>
        <tissue evidence="25">Blood</tissue>
    </source>
</reference>
<dbReference type="Pfam" id="PF00777">
    <property type="entry name" value="Glyco_transf_29"/>
    <property type="match status" value="1"/>
</dbReference>
<evidence type="ECO:0000256" key="1">
    <source>
        <dbReference type="ARBA" id="ARBA00004323"/>
    </source>
</evidence>
<keyword evidence="6" id="KW-0735">Signal-anchor</keyword>
<evidence type="ECO:0000256" key="20">
    <source>
        <dbReference type="ARBA" id="ARBA00045587"/>
    </source>
</evidence>
<keyword evidence="3" id="KW-0328">Glycosyltransferase</keyword>
<evidence type="ECO:0000256" key="22">
    <source>
        <dbReference type="ARBA" id="ARBA00048805"/>
    </source>
</evidence>
<keyword evidence="11" id="KW-1015">Disulfide bond</keyword>
<evidence type="ECO:0000256" key="12">
    <source>
        <dbReference type="ARBA" id="ARBA00023180"/>
    </source>
</evidence>
<comment type="function">
    <text evidence="20">Transfers the sialyl group (N-acetyl-alpha-neuraminyl or NeuAc) from CMP-NeuAc to the non-reducing terminal galactose (Gal) of glycosphingolipids forming gangliosides (important molecules involved in the regulation of multiple cellular processes, including cell proliferation and differentiation, apoptosis, embryogenesis, development, and oncogenesis). Mainly involved in the biosynthesis of ganglioside GM3 but can also use different glycolipids as substrate acceptors such as D-galactosylceramide (GalCer), asialo-GM2 (GA2) and asialo-GM1 (GA1), although less preferentially than beta-D-Gal-(1-&gt;4)-beta-D-Glc-(1&lt;-&gt;1)-Cer (LacCer).</text>
</comment>
<dbReference type="EC" id="2.4.3.9" evidence="13"/>
<evidence type="ECO:0000256" key="8">
    <source>
        <dbReference type="ARBA" id="ARBA00023034"/>
    </source>
</evidence>
<evidence type="ECO:0000256" key="13">
    <source>
        <dbReference type="ARBA" id="ARBA00039111"/>
    </source>
</evidence>
<keyword evidence="9" id="KW-0443">Lipid metabolism</keyword>
<evidence type="ECO:0000256" key="15">
    <source>
        <dbReference type="ARBA" id="ARBA00041341"/>
    </source>
</evidence>
<dbReference type="PANTHER" id="PTHR13713">
    <property type="entry name" value="SIALYLTRANSFERASE"/>
    <property type="match status" value="1"/>
</dbReference>
<comment type="caution">
    <text evidence="25">The sequence shown here is derived from an EMBL/GenBank/DDBJ whole genome shotgun (WGS) entry which is preliminary data.</text>
</comment>
<dbReference type="Gene3D" id="3.90.1480.20">
    <property type="entry name" value="Glycosyl transferase family 29"/>
    <property type="match status" value="1"/>
</dbReference>
<evidence type="ECO:0000256" key="10">
    <source>
        <dbReference type="ARBA" id="ARBA00023136"/>
    </source>
</evidence>
<comment type="catalytic activity">
    <reaction evidence="23">
        <text>ganglioside GA1 (d18:1(4E)/18:0) + CMP-N-acetyl-beta-neuraminate = ganglioside GM1 (d18:1(4E)/18:0) + CMP + H(+)</text>
        <dbReference type="Rhea" id="RHEA:41784"/>
        <dbReference type="ChEBI" id="CHEBI:15378"/>
        <dbReference type="ChEBI" id="CHEBI:57812"/>
        <dbReference type="ChEBI" id="CHEBI:60377"/>
        <dbReference type="ChEBI" id="CHEBI:73110"/>
        <dbReference type="ChEBI" id="CHEBI:78484"/>
    </reaction>
    <physiologicalReaction direction="left-to-right" evidence="23">
        <dbReference type="Rhea" id="RHEA:41785"/>
    </physiologicalReaction>
</comment>
<dbReference type="InterPro" id="IPR012163">
    <property type="entry name" value="Sialyl_trans"/>
</dbReference>
<feature type="signal peptide" evidence="24">
    <location>
        <begin position="1"/>
        <end position="32"/>
    </location>
</feature>
<evidence type="ECO:0000256" key="7">
    <source>
        <dbReference type="ARBA" id="ARBA00022989"/>
    </source>
</evidence>
<keyword evidence="24" id="KW-0732">Signal</keyword>
<protein>
    <recommendedName>
        <fullName evidence="14">Lactosylceramide alpha-2,3-sialyltransferase</fullName>
        <ecNumber evidence="13">2.4.3.9</ecNumber>
    </recommendedName>
    <alternativeName>
        <fullName evidence="15">CMP-NeuAc:lactosylceramide alpha-2,3-sialyltransferase</fullName>
    </alternativeName>
    <alternativeName>
        <fullName evidence="18">Ganglioside GM3 synthase</fullName>
    </alternativeName>
    <alternativeName>
        <fullName evidence="17">ST3Gal V</fullName>
    </alternativeName>
    <alternativeName>
        <fullName evidence="16">Sialyltransferase 9</fullName>
    </alternativeName>
</protein>
<evidence type="ECO:0000313" key="26">
    <source>
        <dbReference type="Proteomes" id="UP001369086"/>
    </source>
</evidence>
<keyword evidence="7" id="KW-1133">Transmembrane helix</keyword>
<evidence type="ECO:0000256" key="11">
    <source>
        <dbReference type="ARBA" id="ARBA00023157"/>
    </source>
</evidence>
<name>A0ABR1AA12_HUSHU</name>
<organism evidence="25 26">
    <name type="scientific">Huso huso</name>
    <name type="common">Beluga</name>
    <name type="synonym">Acipenser huso</name>
    <dbReference type="NCBI Taxonomy" id="61971"/>
    <lineage>
        <taxon>Eukaryota</taxon>
        <taxon>Metazoa</taxon>
        <taxon>Chordata</taxon>
        <taxon>Craniata</taxon>
        <taxon>Vertebrata</taxon>
        <taxon>Euteleostomi</taxon>
        <taxon>Actinopterygii</taxon>
        <taxon>Chondrostei</taxon>
        <taxon>Acipenseriformes</taxon>
        <taxon>Acipenseridae</taxon>
        <taxon>Huso</taxon>
    </lineage>
</organism>
<keyword evidence="5" id="KW-0812">Transmembrane</keyword>
<dbReference type="Proteomes" id="UP001369086">
    <property type="component" value="Unassembled WGS sequence"/>
</dbReference>
<evidence type="ECO:0000256" key="21">
    <source>
        <dbReference type="ARBA" id="ARBA00048050"/>
    </source>
</evidence>
<evidence type="ECO:0000256" key="9">
    <source>
        <dbReference type="ARBA" id="ARBA00023098"/>
    </source>
</evidence>
<evidence type="ECO:0000256" key="5">
    <source>
        <dbReference type="ARBA" id="ARBA00022692"/>
    </source>
</evidence>
<dbReference type="PANTHER" id="PTHR13713:SF60">
    <property type="entry name" value="LACTOSYLCERAMIDE ALPHA-2,3-SIALYLTRANSFERASE"/>
    <property type="match status" value="1"/>
</dbReference>
<dbReference type="InterPro" id="IPR038578">
    <property type="entry name" value="GT29-like_sf"/>
</dbReference>